<proteinExistence type="predicted"/>
<gene>
    <name evidence="2" type="ORF">EHAR0213_LOCUS5187</name>
</gene>
<feature type="region of interest" description="Disordered" evidence="1">
    <location>
        <begin position="34"/>
        <end position="75"/>
    </location>
</feature>
<dbReference type="AlphaFoldDB" id="A0A7S3N7S3"/>
<evidence type="ECO:0000313" key="2">
    <source>
        <dbReference type="EMBL" id="CAE0346277.1"/>
    </source>
</evidence>
<protein>
    <submittedName>
        <fullName evidence="2">Uncharacterized protein</fullName>
    </submittedName>
</protein>
<reference evidence="2" key="1">
    <citation type="submission" date="2021-01" db="EMBL/GenBank/DDBJ databases">
        <authorList>
            <person name="Corre E."/>
            <person name="Pelletier E."/>
            <person name="Niang G."/>
            <person name="Scheremetjew M."/>
            <person name="Finn R."/>
            <person name="Kale V."/>
            <person name="Holt S."/>
            <person name="Cochrane G."/>
            <person name="Meng A."/>
            <person name="Brown T."/>
            <person name="Cohen L."/>
        </authorList>
    </citation>
    <scope>NUCLEOTIDE SEQUENCE</scope>
    <source>
        <strain evidence="2">FSP1.4</strain>
    </source>
</reference>
<sequence>MPATKEMPPAKAAKAYIDKNKKILKTAIQNDIYMHNNRKLSTLSKSSKGKSDSKHHGSSVSNPKEKGSRIYNNSSAVQNTYGVDATKFHKRSSSDLQKLYDLNKYANFHMPSTKVKCKTNENSSRLRK</sequence>
<accession>A0A7S3N7S3</accession>
<evidence type="ECO:0000256" key="1">
    <source>
        <dbReference type="SAM" id="MobiDB-lite"/>
    </source>
</evidence>
<name>A0A7S3N7S3_9SPIT</name>
<dbReference type="EMBL" id="HBII01012134">
    <property type="protein sequence ID" value="CAE0346277.1"/>
    <property type="molecule type" value="Transcribed_RNA"/>
</dbReference>
<organism evidence="2">
    <name type="scientific">Euplotes harpa</name>
    <dbReference type="NCBI Taxonomy" id="151035"/>
    <lineage>
        <taxon>Eukaryota</taxon>
        <taxon>Sar</taxon>
        <taxon>Alveolata</taxon>
        <taxon>Ciliophora</taxon>
        <taxon>Intramacronucleata</taxon>
        <taxon>Spirotrichea</taxon>
        <taxon>Hypotrichia</taxon>
        <taxon>Euplotida</taxon>
        <taxon>Euplotidae</taxon>
        <taxon>Euplotes</taxon>
    </lineage>
</organism>